<dbReference type="Proteomes" id="UP001589716">
    <property type="component" value="Unassembled WGS sequence"/>
</dbReference>
<organism evidence="9 10">
    <name type="scientific">Streptomyces roseoviridis</name>
    <dbReference type="NCBI Taxonomy" id="67361"/>
    <lineage>
        <taxon>Bacteria</taxon>
        <taxon>Bacillati</taxon>
        <taxon>Actinomycetota</taxon>
        <taxon>Actinomycetes</taxon>
        <taxon>Kitasatosporales</taxon>
        <taxon>Streptomycetaceae</taxon>
        <taxon>Streptomyces</taxon>
    </lineage>
</organism>
<evidence type="ECO:0000259" key="8">
    <source>
        <dbReference type="Pfam" id="PF03460"/>
    </source>
</evidence>
<evidence type="ECO:0000256" key="3">
    <source>
        <dbReference type="ARBA" id="ARBA00022723"/>
    </source>
</evidence>
<dbReference type="Gene3D" id="3.30.413.10">
    <property type="entry name" value="Sulfite Reductase Hemoprotein, domain 1"/>
    <property type="match status" value="1"/>
</dbReference>
<dbReference type="InterPro" id="IPR036136">
    <property type="entry name" value="Nit/Sulf_reduc_fer-like_dom_sf"/>
</dbReference>
<evidence type="ECO:0000256" key="1">
    <source>
        <dbReference type="ARBA" id="ARBA00022485"/>
    </source>
</evidence>
<keyword evidence="10" id="KW-1185">Reference proteome</keyword>
<evidence type="ECO:0000313" key="10">
    <source>
        <dbReference type="Proteomes" id="UP001589716"/>
    </source>
</evidence>
<keyword evidence="6" id="KW-0411">Iron-sulfur</keyword>
<evidence type="ECO:0000256" key="7">
    <source>
        <dbReference type="SAM" id="MobiDB-lite"/>
    </source>
</evidence>
<keyword evidence="2" id="KW-0349">Heme</keyword>
<comment type="caution">
    <text evidence="9">The sequence shown here is derived from an EMBL/GenBank/DDBJ whole genome shotgun (WGS) entry which is preliminary data.</text>
</comment>
<dbReference type="EMBL" id="JBHMCT010000007">
    <property type="protein sequence ID" value="MFB9554414.1"/>
    <property type="molecule type" value="Genomic_DNA"/>
</dbReference>
<dbReference type="PANTHER" id="PTHR32439">
    <property type="entry name" value="FERREDOXIN--NITRITE REDUCTASE, CHLOROPLASTIC"/>
    <property type="match status" value="1"/>
</dbReference>
<feature type="compositionally biased region" description="Basic and acidic residues" evidence="7">
    <location>
        <begin position="392"/>
        <end position="401"/>
    </location>
</feature>
<evidence type="ECO:0000256" key="6">
    <source>
        <dbReference type="ARBA" id="ARBA00023014"/>
    </source>
</evidence>
<accession>A0ABV5QMW0</accession>
<dbReference type="SUPFAM" id="SSF56014">
    <property type="entry name" value="Nitrite and sulphite reductase 4Fe-4S domain-like"/>
    <property type="match status" value="2"/>
</dbReference>
<sequence length="517" mass="51690">MPPTPPSTPEPGEARIRDRGDACPGALRLHPADDGHLARLRLPGGRLTVRQARVLAAAAEALGDGRISITSRGNAELRGLADDCGSRLAALLDDAGLLPSPSHERVRNIVASPAAGLDGLGHGAAQLWTRELDSLLCAQPWTAALSGRFLFVLDDGPGDVAGLGGDVTLIAVEAAGAPGALLHVGGQGFLVAGEDAARAALAGAEAFLAAARAAGNGAWRVRELPPGTALDVAGALARAGIEARPVPDATLPQGEPPVPGVLGANGLYVLAPLGRLTATQLRALADGAEELRLTPWRGVVVVDGAEGGQGGHERAARSAAPRTGGGPDQVAEPPAAPRAGGGPGPDQVAEPRTGHGPDQVAEPRTGHGPDQTAEPSATPRAGGGQDQATEPRTGHGPDRATEPSGGPAPGTYAPQDRLGRLAALGLVASAAAPLAGVSACTGRPGCGKALADVRADAGRAPAGGLPVHYSGCERRCGHPHGAWVDVLAVGDDRYLVDGAPTPRTSLTDAVATARTTR</sequence>
<dbReference type="RefSeq" id="WP_345487015.1">
    <property type="nucleotide sequence ID" value="NZ_BAAAWU010000001.1"/>
</dbReference>
<evidence type="ECO:0000256" key="2">
    <source>
        <dbReference type="ARBA" id="ARBA00022617"/>
    </source>
</evidence>
<feature type="domain" description="Nitrite/Sulfite reductase ferredoxin-like" evidence="8">
    <location>
        <begin position="34"/>
        <end position="82"/>
    </location>
</feature>
<dbReference type="InterPro" id="IPR005117">
    <property type="entry name" value="NiRdtase/SiRdtase_haem-b_fer"/>
</dbReference>
<dbReference type="InterPro" id="IPR045854">
    <property type="entry name" value="NO2/SO3_Rdtase_4Fe4S_sf"/>
</dbReference>
<proteinExistence type="predicted"/>
<keyword evidence="3" id="KW-0479">Metal-binding</keyword>
<reference evidence="9 10" key="1">
    <citation type="submission" date="2024-09" db="EMBL/GenBank/DDBJ databases">
        <authorList>
            <person name="Sun Q."/>
            <person name="Mori K."/>
        </authorList>
    </citation>
    <scope>NUCLEOTIDE SEQUENCE [LARGE SCALE GENOMIC DNA]</scope>
    <source>
        <strain evidence="9 10">JCM 4414</strain>
    </source>
</reference>
<protein>
    <submittedName>
        <fullName evidence="9">Cobalamin biosynthesis protein CobG</fullName>
    </submittedName>
</protein>
<keyword evidence="1" id="KW-0004">4Fe-4S</keyword>
<evidence type="ECO:0000256" key="5">
    <source>
        <dbReference type="ARBA" id="ARBA00023004"/>
    </source>
</evidence>
<feature type="region of interest" description="Disordered" evidence="7">
    <location>
        <begin position="304"/>
        <end position="415"/>
    </location>
</feature>
<dbReference type="InterPro" id="IPR051329">
    <property type="entry name" value="NIR_SIR_4Fe-4S"/>
</dbReference>
<keyword evidence="5" id="KW-0408">Iron</keyword>
<gene>
    <name evidence="9" type="ORF">ACFFTP_09445</name>
</gene>
<evidence type="ECO:0000313" key="9">
    <source>
        <dbReference type="EMBL" id="MFB9554414.1"/>
    </source>
</evidence>
<dbReference type="SUPFAM" id="SSF55124">
    <property type="entry name" value="Nitrite/Sulfite reductase N-terminal domain-like"/>
    <property type="match status" value="2"/>
</dbReference>
<dbReference type="Gene3D" id="3.90.480.20">
    <property type="match status" value="1"/>
</dbReference>
<evidence type="ECO:0000256" key="4">
    <source>
        <dbReference type="ARBA" id="ARBA00023002"/>
    </source>
</evidence>
<name>A0ABV5QMW0_9ACTN</name>
<dbReference type="Gene3D" id="3.90.480.10">
    <property type="entry name" value="Sulfite Reductase Hemoprotein,Domain 2"/>
    <property type="match status" value="1"/>
</dbReference>
<dbReference type="Pfam" id="PF03460">
    <property type="entry name" value="NIR_SIR_ferr"/>
    <property type="match status" value="1"/>
</dbReference>
<keyword evidence="4" id="KW-0560">Oxidoreductase</keyword>
<dbReference type="PANTHER" id="PTHR32439:SF9">
    <property type="entry name" value="BLR3264 PROTEIN"/>
    <property type="match status" value="1"/>
</dbReference>